<keyword evidence="11" id="KW-1185">Reference proteome</keyword>
<dbReference type="AlphaFoldDB" id="A0A285E6W8"/>
<dbReference type="InterPro" id="IPR001663">
    <property type="entry name" value="Rng_hydr_dOase-A"/>
</dbReference>
<evidence type="ECO:0000313" key="10">
    <source>
        <dbReference type="EMBL" id="SNX94755.1"/>
    </source>
</evidence>
<dbReference type="InterPro" id="IPR015879">
    <property type="entry name" value="Ring_hydroxy_dOase_asu_C_dom"/>
</dbReference>
<organism evidence="10 11">
    <name type="scientific">Geodermatophilus sabuli</name>
    <dbReference type="NCBI Taxonomy" id="1564158"/>
    <lineage>
        <taxon>Bacteria</taxon>
        <taxon>Bacillati</taxon>
        <taxon>Actinomycetota</taxon>
        <taxon>Actinomycetes</taxon>
        <taxon>Geodermatophilales</taxon>
        <taxon>Geodermatophilaceae</taxon>
        <taxon>Geodermatophilus</taxon>
    </lineage>
</organism>
<dbReference type="CDD" id="cd03469">
    <property type="entry name" value="Rieske_RO_Alpha_N"/>
    <property type="match status" value="1"/>
</dbReference>
<dbReference type="PROSITE" id="PS00570">
    <property type="entry name" value="RING_HYDROXYL_ALPHA"/>
    <property type="match status" value="1"/>
</dbReference>
<dbReference type="Proteomes" id="UP000219514">
    <property type="component" value="Unassembled WGS sequence"/>
</dbReference>
<dbReference type="GO" id="GO:0051213">
    <property type="term" value="F:dioxygenase activity"/>
    <property type="evidence" value="ECO:0007669"/>
    <property type="project" value="UniProtKB-KW"/>
</dbReference>
<protein>
    <submittedName>
        <fullName evidence="10">Benzoate/toluate 1,2-dioxygenase alpha subunit</fullName>
    </submittedName>
</protein>
<evidence type="ECO:0000256" key="4">
    <source>
        <dbReference type="ARBA" id="ARBA00022964"/>
    </source>
</evidence>
<evidence type="ECO:0000256" key="1">
    <source>
        <dbReference type="ARBA" id="ARBA00008751"/>
    </source>
</evidence>
<evidence type="ECO:0000313" key="11">
    <source>
        <dbReference type="Proteomes" id="UP000219514"/>
    </source>
</evidence>
<gene>
    <name evidence="10" type="ORF">SAMN06893097_101552</name>
</gene>
<dbReference type="GO" id="GO:0016705">
    <property type="term" value="F:oxidoreductase activity, acting on paired donors, with incorporation or reduction of molecular oxygen"/>
    <property type="evidence" value="ECO:0007669"/>
    <property type="project" value="UniProtKB-ARBA"/>
</dbReference>
<dbReference type="PROSITE" id="PS51296">
    <property type="entry name" value="RIESKE"/>
    <property type="match status" value="1"/>
</dbReference>
<name>A0A285E6W8_9ACTN</name>
<dbReference type="RefSeq" id="WP_097204146.1">
    <property type="nucleotide sequence ID" value="NZ_JACHXB010000001.1"/>
</dbReference>
<dbReference type="GO" id="GO:0005506">
    <property type="term" value="F:iron ion binding"/>
    <property type="evidence" value="ECO:0007669"/>
    <property type="project" value="InterPro"/>
</dbReference>
<dbReference type="GO" id="GO:0051537">
    <property type="term" value="F:2 iron, 2 sulfur cluster binding"/>
    <property type="evidence" value="ECO:0007669"/>
    <property type="project" value="UniProtKB-KW"/>
</dbReference>
<feature type="domain" description="Rieske" evidence="9">
    <location>
        <begin position="40"/>
        <end position="147"/>
    </location>
</feature>
<dbReference type="Gene3D" id="3.90.380.10">
    <property type="entry name" value="Naphthalene 1,2-dioxygenase Alpha Subunit, Chain A, domain 1"/>
    <property type="match status" value="1"/>
</dbReference>
<keyword evidence="7" id="KW-0411">Iron-sulfur</keyword>
<evidence type="ECO:0000256" key="5">
    <source>
        <dbReference type="ARBA" id="ARBA00023002"/>
    </source>
</evidence>
<reference evidence="10 11" key="1">
    <citation type="submission" date="2017-09" db="EMBL/GenBank/DDBJ databases">
        <authorList>
            <person name="Ehlers B."/>
            <person name="Leendertz F.H."/>
        </authorList>
    </citation>
    <scope>NUCLEOTIDE SEQUENCE [LARGE SCALE GENOMIC DNA]</scope>
    <source>
        <strain evidence="10 11">DSM 46844</strain>
    </source>
</reference>
<dbReference type="PANTHER" id="PTHR43756:SF1">
    <property type="entry name" value="3-PHENYLPROPIONATE_CINNAMIC ACID DIOXYGENASE SUBUNIT ALPHA"/>
    <property type="match status" value="1"/>
</dbReference>
<dbReference type="PANTHER" id="PTHR43756">
    <property type="entry name" value="CHOLINE MONOOXYGENASE, CHLOROPLASTIC"/>
    <property type="match status" value="1"/>
</dbReference>
<evidence type="ECO:0000256" key="2">
    <source>
        <dbReference type="ARBA" id="ARBA00022714"/>
    </source>
</evidence>
<comment type="similarity">
    <text evidence="1">Belongs to the bacterial ring-hydroxylating dioxygenase alpha subunit family.</text>
</comment>
<keyword evidence="2" id="KW-0001">2Fe-2S</keyword>
<dbReference type="Gene3D" id="2.102.10.10">
    <property type="entry name" value="Rieske [2Fe-2S] iron-sulphur domain"/>
    <property type="match status" value="1"/>
</dbReference>
<sequence>MSQYVDDDRTMPRFRVNRRAMTDPEVFEKEKELIFNRSWLYIGHETELKKPNDFRTRNVAGRPLIFARDAKGQIRVWINSCPHRGAMLCRQPSGNARFMTCFYHGWSFSTAGDMVSMPGDASYGPDFERPGLAGPAKVDSYRGFVFVSFDHDIVDLPTYLAGAKEYIDLVSDMSEVGMEVLEGTHEYSCRANWKLLVENSYDGYHAMSTHQRYFEMVVAARGSLDAGAVLADSRAIDLGNGHAVAAGSAGSGSIFGRALSPEAEAEREARFERLRAKHGNAWVDRLNGSRNMVIFPNLVIIDLVMGVVIRKIDPISPDYMEVTAWELAPPDEGEELKRQRLDNFLTFWGPGGLASPDDVEALETCQRAYASAGELEWSDISRGMHKPTVATSDEFQMRTFWRRWNQLITGEELPPEEHEPLPEFWRAPRLELATEESVAAG</sequence>
<dbReference type="InterPro" id="IPR017941">
    <property type="entry name" value="Rieske_2Fe-2S"/>
</dbReference>
<dbReference type="Pfam" id="PF00355">
    <property type="entry name" value="Rieske"/>
    <property type="match status" value="1"/>
</dbReference>
<evidence type="ECO:0000259" key="9">
    <source>
        <dbReference type="PROSITE" id="PS51296"/>
    </source>
</evidence>
<dbReference type="EMBL" id="OBDO01000001">
    <property type="protein sequence ID" value="SNX94755.1"/>
    <property type="molecule type" value="Genomic_DNA"/>
</dbReference>
<keyword evidence="6" id="KW-0408">Iron</keyword>
<dbReference type="Pfam" id="PF00848">
    <property type="entry name" value="Ring_hydroxyl_A"/>
    <property type="match status" value="1"/>
</dbReference>
<keyword evidence="8" id="KW-0520">NAD</keyword>
<proteinExistence type="inferred from homology"/>
<accession>A0A285E6W8</accession>
<keyword evidence="5" id="KW-0560">Oxidoreductase</keyword>
<keyword evidence="3" id="KW-0479">Metal-binding</keyword>
<dbReference type="CDD" id="cd08879">
    <property type="entry name" value="RHO_alpha_C_AntDO-like"/>
    <property type="match status" value="1"/>
</dbReference>
<dbReference type="SUPFAM" id="SSF55961">
    <property type="entry name" value="Bet v1-like"/>
    <property type="match status" value="1"/>
</dbReference>
<dbReference type="OrthoDB" id="5243643at2"/>
<dbReference type="InterPro" id="IPR015881">
    <property type="entry name" value="ARHD_Rieske_2Fe_2S"/>
</dbReference>
<dbReference type="SUPFAM" id="SSF50022">
    <property type="entry name" value="ISP domain"/>
    <property type="match status" value="1"/>
</dbReference>
<evidence type="ECO:0000256" key="3">
    <source>
        <dbReference type="ARBA" id="ARBA00022723"/>
    </source>
</evidence>
<keyword evidence="4 10" id="KW-0223">Dioxygenase</keyword>
<evidence type="ECO:0000256" key="7">
    <source>
        <dbReference type="ARBA" id="ARBA00023014"/>
    </source>
</evidence>
<dbReference type="PRINTS" id="PR00090">
    <property type="entry name" value="RNGDIOXGNASE"/>
</dbReference>
<dbReference type="GO" id="GO:0004497">
    <property type="term" value="F:monooxygenase activity"/>
    <property type="evidence" value="ECO:0007669"/>
    <property type="project" value="UniProtKB-ARBA"/>
</dbReference>
<evidence type="ECO:0000256" key="8">
    <source>
        <dbReference type="ARBA" id="ARBA00023027"/>
    </source>
</evidence>
<evidence type="ECO:0000256" key="6">
    <source>
        <dbReference type="ARBA" id="ARBA00023004"/>
    </source>
</evidence>
<dbReference type="InterPro" id="IPR036922">
    <property type="entry name" value="Rieske_2Fe-2S_sf"/>
</dbReference>